<accession>A0ABY2B9N6</accession>
<gene>
    <name evidence="1" type="ORF">EV644_12426</name>
</gene>
<dbReference type="EMBL" id="SLWM01000024">
    <property type="protein sequence ID" value="TCO12902.1"/>
    <property type="molecule type" value="Genomic_DNA"/>
</dbReference>
<reference evidence="1 2" key="1">
    <citation type="journal article" date="2015" name="Stand. Genomic Sci.">
        <title>Genomic Encyclopedia of Bacterial and Archaeal Type Strains, Phase III: the genomes of soil and plant-associated and newly described type strains.</title>
        <authorList>
            <person name="Whitman W.B."/>
            <person name="Woyke T."/>
            <person name="Klenk H.P."/>
            <person name="Zhou Y."/>
            <person name="Lilburn T.G."/>
            <person name="Beck B.J."/>
            <person name="De Vos P."/>
            <person name="Vandamme P."/>
            <person name="Eisen J.A."/>
            <person name="Garrity G."/>
            <person name="Hugenholtz P."/>
            <person name="Kyrpides N.C."/>
        </authorList>
    </citation>
    <scope>NUCLEOTIDE SEQUENCE [LARGE SCALE GENOMIC DNA]</scope>
    <source>
        <strain evidence="1 2">VKM Ac-2538</strain>
    </source>
</reference>
<comment type="caution">
    <text evidence="1">The sequence shown here is derived from an EMBL/GenBank/DDBJ whole genome shotgun (WGS) entry which is preliminary data.</text>
</comment>
<sequence>MTVVTGLRTCICLSGMRERLSPLRSSVLPVAGFPASLPQRPRMAWRVMMPKKISTMFSHEQLVG</sequence>
<evidence type="ECO:0000313" key="2">
    <source>
        <dbReference type="Proteomes" id="UP000295818"/>
    </source>
</evidence>
<keyword evidence="2" id="KW-1185">Reference proteome</keyword>
<dbReference type="Proteomes" id="UP000295818">
    <property type="component" value="Unassembled WGS sequence"/>
</dbReference>
<protein>
    <submittedName>
        <fullName evidence="1">Uncharacterized protein</fullName>
    </submittedName>
</protein>
<organism evidence="1 2">
    <name type="scientific">Kribbella orskensis</name>
    <dbReference type="NCBI Taxonomy" id="2512216"/>
    <lineage>
        <taxon>Bacteria</taxon>
        <taxon>Bacillati</taxon>
        <taxon>Actinomycetota</taxon>
        <taxon>Actinomycetes</taxon>
        <taxon>Propionibacteriales</taxon>
        <taxon>Kribbellaceae</taxon>
        <taxon>Kribbella</taxon>
    </lineage>
</organism>
<proteinExistence type="predicted"/>
<name>A0ABY2B9N6_9ACTN</name>
<evidence type="ECO:0000313" key="1">
    <source>
        <dbReference type="EMBL" id="TCO12902.1"/>
    </source>
</evidence>